<dbReference type="GO" id="GO:0005856">
    <property type="term" value="C:cytoskeleton"/>
    <property type="evidence" value="ECO:0007669"/>
    <property type="project" value="UniProtKB-SubCell"/>
</dbReference>
<dbReference type="OrthoDB" id="7554052at2759"/>
<evidence type="ECO:0000256" key="5">
    <source>
        <dbReference type="ARBA" id="ARBA00023212"/>
    </source>
</evidence>
<evidence type="ECO:0000256" key="3">
    <source>
        <dbReference type="ARBA" id="ARBA00016840"/>
    </source>
</evidence>
<dbReference type="Pfam" id="PF12309">
    <property type="entry name" value="KBP_C"/>
    <property type="match status" value="1"/>
</dbReference>
<dbReference type="AlphaFoldDB" id="E2AY83"/>
<protein>
    <recommendedName>
        <fullName evidence="3">KIF-binding protein</fullName>
    </recommendedName>
</protein>
<organism evidence="7">
    <name type="scientific">Camponotus floridanus</name>
    <name type="common">Florida carpenter ant</name>
    <dbReference type="NCBI Taxonomy" id="104421"/>
    <lineage>
        <taxon>Eukaryota</taxon>
        <taxon>Metazoa</taxon>
        <taxon>Ecdysozoa</taxon>
        <taxon>Arthropoda</taxon>
        <taxon>Hexapoda</taxon>
        <taxon>Insecta</taxon>
        <taxon>Pterygota</taxon>
        <taxon>Neoptera</taxon>
        <taxon>Endopterygota</taxon>
        <taxon>Hymenoptera</taxon>
        <taxon>Apocrita</taxon>
        <taxon>Aculeata</taxon>
        <taxon>Formicoidea</taxon>
        <taxon>Formicidae</taxon>
        <taxon>Formicinae</taxon>
        <taxon>Camponotus</taxon>
    </lineage>
</organism>
<comment type="subcellular location">
    <subcellularLocation>
        <location evidence="1">Cytoplasm</location>
        <location evidence="1">Cytoskeleton</location>
    </subcellularLocation>
</comment>
<evidence type="ECO:0000256" key="4">
    <source>
        <dbReference type="ARBA" id="ARBA00022490"/>
    </source>
</evidence>
<dbReference type="Proteomes" id="UP000000311">
    <property type="component" value="Unassembled WGS sequence"/>
</dbReference>
<gene>
    <name evidence="6" type="ORF">EAG_05922</name>
</gene>
<keyword evidence="7" id="KW-1185">Reference proteome</keyword>
<evidence type="ECO:0000313" key="7">
    <source>
        <dbReference type="Proteomes" id="UP000000311"/>
    </source>
</evidence>
<keyword evidence="4" id="KW-0963">Cytoplasm</keyword>
<proteinExistence type="inferred from homology"/>
<sequence>MFAIVEHIIKYRTYEFLQSEDANSVESHEDINVDSKFLQVLKLSFEIKNSQMKQIPFKTKKKIKTLEAKMEDLFRSTTMTTNVTLDNIIVLAIAYLNMGLIYVDSKEENELCAGKNYFMRCIELLKGKELDRKAILTSIEVYTKLQCILNKLQKPKTSELLYEAMELYLKYTEEENKYPNPINIPSILGIEKEKSNSRLLLADVYLTTVDYLVKRYKDSPKNDDKLVIYIHNLLNKEIPETMKFQNVGCYYWALASIDLTQYFLCNHRFTEARHHLAAADYIMEEFHKFINETISSEYYTLMLDKYQNAHANIARYWATYGNKLLCSSKEKLFQRNEESCKTDNSKSESLMSSEKNITDFLLFTDFKKDLRNITSTITDTYVSNINDAKTVFVNILKWLNTAKLYFTIENNFVIYGQTLLEISKAYKYLAYFEHSKDNLIKLYKRQIDHLEDAIKELHPKAKKKEELYICKIIHFELGIAYSTFASINTERLDKFDKGLIININYANMNYNLDSETCQSMKNATKHFTSYLNMS</sequence>
<dbReference type="OMA" id="HRFTEAR"/>
<dbReference type="PANTHER" id="PTHR46321:SF1">
    <property type="entry name" value="KIF-BINDING PROTEIN"/>
    <property type="match status" value="1"/>
</dbReference>
<comment type="similarity">
    <text evidence="2">Belongs to the KIF-binding protein family.</text>
</comment>
<dbReference type="STRING" id="104421.E2AY83"/>
<accession>E2AY83</accession>
<dbReference type="InParanoid" id="E2AY83"/>
<dbReference type="InterPro" id="IPR022083">
    <property type="entry name" value="KBP"/>
</dbReference>
<dbReference type="EMBL" id="GL443762">
    <property type="protein sequence ID" value="EFN61618.1"/>
    <property type="molecule type" value="Genomic_DNA"/>
</dbReference>
<evidence type="ECO:0000256" key="1">
    <source>
        <dbReference type="ARBA" id="ARBA00004245"/>
    </source>
</evidence>
<dbReference type="PANTHER" id="PTHR46321">
    <property type="entry name" value="KIF1-BINDING PROTEIN"/>
    <property type="match status" value="1"/>
</dbReference>
<reference evidence="6 7" key="1">
    <citation type="journal article" date="2010" name="Science">
        <title>Genomic comparison of the ants Camponotus floridanus and Harpegnathos saltator.</title>
        <authorList>
            <person name="Bonasio R."/>
            <person name="Zhang G."/>
            <person name="Ye C."/>
            <person name="Mutti N.S."/>
            <person name="Fang X."/>
            <person name="Qin N."/>
            <person name="Donahue G."/>
            <person name="Yang P."/>
            <person name="Li Q."/>
            <person name="Li C."/>
            <person name="Zhang P."/>
            <person name="Huang Z."/>
            <person name="Berger S.L."/>
            <person name="Reinberg D."/>
            <person name="Wang J."/>
            <person name="Liebig J."/>
        </authorList>
    </citation>
    <scope>NUCLEOTIDE SEQUENCE [LARGE SCALE GENOMIC DNA]</scope>
    <source>
        <strain evidence="7">C129</strain>
    </source>
</reference>
<evidence type="ECO:0000256" key="2">
    <source>
        <dbReference type="ARBA" id="ARBA00010305"/>
    </source>
</evidence>
<evidence type="ECO:0000313" key="6">
    <source>
        <dbReference type="EMBL" id="EFN61618.1"/>
    </source>
</evidence>
<keyword evidence="5" id="KW-0206">Cytoskeleton</keyword>
<name>E2AY83_CAMFO</name>